<dbReference type="FunFam" id="3.20.20.140:FF:000007">
    <property type="entry name" value="Imidazolonepropionase"/>
    <property type="match status" value="1"/>
</dbReference>
<keyword evidence="5 7" id="KW-0862">Zinc</keyword>
<reference evidence="10" key="1">
    <citation type="journal article" date="2018" name="Front. Microbiol.">
        <title>Genome-Based Analysis Reveals the Taxonomy and Diversity of the Family Idiomarinaceae.</title>
        <authorList>
            <person name="Liu Y."/>
            <person name="Lai Q."/>
            <person name="Shao Z."/>
        </authorList>
    </citation>
    <scope>NUCLEOTIDE SEQUENCE [LARGE SCALE GENOMIC DNA]</scope>
    <source>
        <strain evidence="10">c121</strain>
    </source>
</reference>
<dbReference type="SUPFAM" id="SSF51338">
    <property type="entry name" value="Composite domain of metallo-dependent hydrolases"/>
    <property type="match status" value="1"/>
</dbReference>
<dbReference type="UniPathway" id="UPA00379">
    <property type="reaction ID" value="UER00551"/>
</dbReference>
<evidence type="ECO:0000259" key="8">
    <source>
        <dbReference type="Pfam" id="PF01979"/>
    </source>
</evidence>
<feature type="binding site" evidence="7">
    <location>
        <position position="317"/>
    </location>
    <ligand>
        <name>N-formimidoyl-L-glutamate</name>
        <dbReference type="ChEBI" id="CHEBI:58928"/>
    </ligand>
</feature>
<evidence type="ECO:0000256" key="5">
    <source>
        <dbReference type="ARBA" id="ARBA00022833"/>
    </source>
</evidence>
<dbReference type="InterPro" id="IPR005920">
    <property type="entry name" value="HutI"/>
</dbReference>
<feature type="binding site" evidence="7">
    <location>
        <position position="315"/>
    </location>
    <ligand>
        <name>Zn(2+)</name>
        <dbReference type="ChEBI" id="CHEBI:29105"/>
    </ligand>
</feature>
<comment type="catalytic activity">
    <reaction evidence="7">
        <text>4-imidazolone-5-propanoate + H2O = N-formimidoyl-L-glutamate</text>
        <dbReference type="Rhea" id="RHEA:23660"/>
        <dbReference type="ChEBI" id="CHEBI:15377"/>
        <dbReference type="ChEBI" id="CHEBI:58928"/>
        <dbReference type="ChEBI" id="CHEBI:77893"/>
        <dbReference type="EC" id="3.5.2.7"/>
    </reaction>
</comment>
<evidence type="ECO:0000256" key="7">
    <source>
        <dbReference type="HAMAP-Rule" id="MF_00372"/>
    </source>
</evidence>
<dbReference type="InterPro" id="IPR011059">
    <property type="entry name" value="Metal-dep_hydrolase_composite"/>
</dbReference>
<dbReference type="NCBIfam" id="TIGR01224">
    <property type="entry name" value="hutI"/>
    <property type="match status" value="1"/>
</dbReference>
<feature type="binding site" evidence="7">
    <location>
        <position position="70"/>
    </location>
    <ligand>
        <name>Zn(2+)</name>
        <dbReference type="ChEBI" id="CHEBI:29105"/>
    </ligand>
</feature>
<accession>A0A432Z325</accession>
<feature type="binding site" evidence="7">
    <location>
        <position position="243"/>
    </location>
    <ligand>
        <name>4-imidazolone-5-propanoate</name>
        <dbReference type="ChEBI" id="CHEBI:77893"/>
    </ligand>
</feature>
<comment type="caution">
    <text evidence="9">The sequence shown here is derived from an EMBL/GenBank/DDBJ whole genome shotgun (WGS) entry which is preliminary data.</text>
</comment>
<keyword evidence="10" id="KW-1185">Reference proteome</keyword>
<comment type="cofactor">
    <cofactor evidence="7">
        <name>Zn(2+)</name>
        <dbReference type="ChEBI" id="CHEBI:29105"/>
    </cofactor>
    <cofactor evidence="7">
        <name>Fe(3+)</name>
        <dbReference type="ChEBI" id="CHEBI:29034"/>
    </cofactor>
    <text evidence="7">Binds 1 zinc or iron ion per subunit.</text>
</comment>
<keyword evidence="2 7" id="KW-0479">Metal-binding</keyword>
<name>A0A432Z325_9GAMM</name>
<dbReference type="STRING" id="1122124.GCA_000423165_01805"/>
<keyword evidence="3 7" id="KW-0378">Hydrolase</keyword>
<feature type="binding site" evidence="7">
    <location>
        <position position="70"/>
    </location>
    <ligand>
        <name>Fe(3+)</name>
        <dbReference type="ChEBI" id="CHEBI:29034"/>
    </ligand>
</feature>
<comment type="pathway">
    <text evidence="7">Amino-acid degradation; L-histidine degradation into L-glutamate; N-formimidoyl-L-glutamate from L-histidine: step 3/3.</text>
</comment>
<feature type="binding site" evidence="7">
    <location>
        <position position="240"/>
    </location>
    <ligand>
        <name>Zn(2+)</name>
        <dbReference type="ChEBI" id="CHEBI:29105"/>
    </ligand>
</feature>
<feature type="binding site" evidence="7">
    <location>
        <position position="79"/>
    </location>
    <ligand>
        <name>4-imidazolone-5-propanoate</name>
        <dbReference type="ChEBI" id="CHEBI:77893"/>
    </ligand>
</feature>
<dbReference type="CDD" id="cd01296">
    <property type="entry name" value="Imidazolone-5PH"/>
    <property type="match status" value="1"/>
</dbReference>
<gene>
    <name evidence="7" type="primary">hutI</name>
    <name evidence="9" type="ORF">CWI80_10575</name>
</gene>
<dbReference type="RefSeq" id="WP_034727346.1">
    <property type="nucleotide sequence ID" value="NZ_PIQE01000003.1"/>
</dbReference>
<dbReference type="SUPFAM" id="SSF51556">
    <property type="entry name" value="Metallo-dependent hydrolases"/>
    <property type="match status" value="1"/>
</dbReference>
<feature type="binding site" evidence="7">
    <location>
        <position position="240"/>
    </location>
    <ligand>
        <name>Fe(3+)</name>
        <dbReference type="ChEBI" id="CHEBI:29034"/>
    </ligand>
</feature>
<feature type="binding site" evidence="7">
    <location>
        <position position="175"/>
    </location>
    <ligand>
        <name>4-imidazolone-5-propanoate</name>
        <dbReference type="ChEBI" id="CHEBI:77893"/>
    </ligand>
</feature>
<keyword evidence="6 7" id="KW-0408">Iron</keyword>
<dbReference type="GO" id="GO:0050480">
    <property type="term" value="F:imidazolonepropionase activity"/>
    <property type="evidence" value="ECO:0007669"/>
    <property type="project" value="UniProtKB-UniRule"/>
</dbReference>
<dbReference type="Gene3D" id="3.20.20.140">
    <property type="entry name" value="Metal-dependent hydrolases"/>
    <property type="match status" value="1"/>
</dbReference>
<feature type="binding site" evidence="7">
    <location>
        <position position="320"/>
    </location>
    <ligand>
        <name>4-imidazolone-5-propanoate</name>
        <dbReference type="ChEBI" id="CHEBI:77893"/>
    </ligand>
</feature>
<dbReference type="PANTHER" id="PTHR42752">
    <property type="entry name" value="IMIDAZOLONEPROPIONASE"/>
    <property type="match status" value="1"/>
</dbReference>
<dbReference type="Pfam" id="PF01979">
    <property type="entry name" value="Amidohydro_1"/>
    <property type="match status" value="1"/>
</dbReference>
<dbReference type="GO" id="GO:0008270">
    <property type="term" value="F:zinc ion binding"/>
    <property type="evidence" value="ECO:0007669"/>
    <property type="project" value="UniProtKB-UniRule"/>
</dbReference>
<feature type="binding site" evidence="7">
    <location>
        <position position="319"/>
    </location>
    <ligand>
        <name>N-formimidoyl-L-glutamate</name>
        <dbReference type="ChEBI" id="CHEBI:58928"/>
    </ligand>
</feature>
<dbReference type="GO" id="GO:0019556">
    <property type="term" value="P:L-histidine catabolic process to glutamate and formamide"/>
    <property type="evidence" value="ECO:0007669"/>
    <property type="project" value="UniProtKB-UniRule"/>
</dbReference>
<dbReference type="EC" id="3.5.2.7" evidence="1 7"/>
<comment type="similarity">
    <text evidence="7">Belongs to the metallo-dependent hydrolases superfamily. HutI family.</text>
</comment>
<evidence type="ECO:0000256" key="3">
    <source>
        <dbReference type="ARBA" id="ARBA00022801"/>
    </source>
</evidence>
<dbReference type="GO" id="GO:0005506">
    <property type="term" value="F:iron ion binding"/>
    <property type="evidence" value="ECO:0007669"/>
    <property type="project" value="UniProtKB-UniRule"/>
</dbReference>
<dbReference type="InterPro" id="IPR032466">
    <property type="entry name" value="Metal_Hydrolase"/>
</dbReference>
<dbReference type="PANTHER" id="PTHR42752:SF1">
    <property type="entry name" value="IMIDAZOLONEPROPIONASE-RELATED"/>
    <property type="match status" value="1"/>
</dbReference>
<evidence type="ECO:0000313" key="10">
    <source>
        <dbReference type="Proteomes" id="UP000287022"/>
    </source>
</evidence>
<evidence type="ECO:0000313" key="9">
    <source>
        <dbReference type="EMBL" id="RUO72233.1"/>
    </source>
</evidence>
<organism evidence="9 10">
    <name type="scientific">Pseudidiomarina sediminum</name>
    <dbReference type="NCBI Taxonomy" id="431675"/>
    <lineage>
        <taxon>Bacteria</taxon>
        <taxon>Pseudomonadati</taxon>
        <taxon>Pseudomonadota</taxon>
        <taxon>Gammaproteobacteria</taxon>
        <taxon>Alteromonadales</taxon>
        <taxon>Idiomarinaceae</taxon>
        <taxon>Pseudidiomarina</taxon>
    </lineage>
</organism>
<dbReference type="GO" id="GO:0005737">
    <property type="term" value="C:cytoplasm"/>
    <property type="evidence" value="ECO:0007669"/>
    <property type="project" value="UniProtKB-SubCell"/>
</dbReference>
<comment type="function">
    <text evidence="7">Catalyzes the hydrolytic cleavage of the carbon-nitrogen bond in imidazolone-5-propanoate to yield N-formimidoyl-L-glutamate. It is the third step in the universal histidine degradation pathway.</text>
</comment>
<feature type="binding site" evidence="7">
    <location>
        <position position="72"/>
    </location>
    <ligand>
        <name>Zn(2+)</name>
        <dbReference type="ChEBI" id="CHEBI:29105"/>
    </ligand>
</feature>
<feature type="binding site" evidence="7">
    <location>
        <position position="315"/>
    </location>
    <ligand>
        <name>Fe(3+)</name>
        <dbReference type="ChEBI" id="CHEBI:29034"/>
    </ligand>
</feature>
<sequence length="402" mass="42724">MTQPQQRIANVTAATMTDDGYGLLENATVVIDDGLISYVGPAAEAPVATADAVHVDGTGQLLTPGLIDCHTHLVWAGSRADEFAQRLHGVSYASIAAQGGGIAATVRATRAASEDDLVAVSAPRLAALMREGVTTVEIKSGYGLSLADERKQLRAAKRLAEQAPVSVQTTLLAAHALPPEYKDNADGYIDHIVDTILPTLADEHLVDAVDAFCENVGFSVAQTERVFAAAQQRGLPVKLHAEQLSNQQGSVLAARYQALSCDHLEYLDEAGVKAMAASGTVAVLLPGAFYFLRETKQPPLALLREHGVPIALSTDANPGTSPILSLQLMLQMGATLFRMTPEECLQGVTVHAAKALGLNDRGQIKAGLRADLCLWKTPQPAELTYQFGTDRLAAVWHQGVRR</sequence>
<dbReference type="AlphaFoldDB" id="A0A432Z325"/>
<dbReference type="InterPro" id="IPR006680">
    <property type="entry name" value="Amidohydro-rel"/>
</dbReference>
<dbReference type="GO" id="GO:0019557">
    <property type="term" value="P:L-histidine catabolic process to glutamate and formate"/>
    <property type="evidence" value="ECO:0007669"/>
    <property type="project" value="UniProtKB-UniPathway"/>
</dbReference>
<dbReference type="Proteomes" id="UP000287022">
    <property type="component" value="Unassembled WGS sequence"/>
</dbReference>
<keyword evidence="4 7" id="KW-0369">Histidine metabolism</keyword>
<proteinExistence type="inferred from homology"/>
<feature type="binding site" evidence="7">
    <location>
        <position position="142"/>
    </location>
    <ligand>
        <name>4-imidazolone-5-propanoate</name>
        <dbReference type="ChEBI" id="CHEBI:77893"/>
    </ligand>
</feature>
<feature type="domain" description="Amidohydrolase-related" evidence="8">
    <location>
        <begin position="62"/>
        <end position="392"/>
    </location>
</feature>
<keyword evidence="7" id="KW-0963">Cytoplasm</keyword>
<comment type="subcellular location">
    <subcellularLocation>
        <location evidence="7">Cytoplasm</location>
    </subcellularLocation>
</comment>
<feature type="binding site" evidence="7">
    <location>
        <position position="142"/>
    </location>
    <ligand>
        <name>N-formimidoyl-L-glutamate</name>
        <dbReference type="ChEBI" id="CHEBI:58928"/>
    </ligand>
</feature>
<dbReference type="Gene3D" id="2.30.40.10">
    <property type="entry name" value="Urease, subunit C, domain 1"/>
    <property type="match status" value="1"/>
</dbReference>
<evidence type="ECO:0000256" key="4">
    <source>
        <dbReference type="ARBA" id="ARBA00022808"/>
    </source>
</evidence>
<evidence type="ECO:0000256" key="6">
    <source>
        <dbReference type="ARBA" id="ARBA00023004"/>
    </source>
</evidence>
<dbReference type="EMBL" id="PIQE01000003">
    <property type="protein sequence ID" value="RUO72233.1"/>
    <property type="molecule type" value="Genomic_DNA"/>
</dbReference>
<protein>
    <recommendedName>
        <fullName evidence="1 7">Imidazolonepropionase</fullName>
        <ecNumber evidence="1 7">3.5.2.7</ecNumber>
    </recommendedName>
    <alternativeName>
        <fullName evidence="7">Imidazolone-5-propionate hydrolase</fullName>
    </alternativeName>
</protein>
<dbReference type="HAMAP" id="MF_00372">
    <property type="entry name" value="HutI"/>
    <property type="match status" value="1"/>
</dbReference>
<evidence type="ECO:0000256" key="2">
    <source>
        <dbReference type="ARBA" id="ARBA00022723"/>
    </source>
</evidence>
<feature type="binding site" evidence="7">
    <location>
        <position position="72"/>
    </location>
    <ligand>
        <name>Fe(3+)</name>
        <dbReference type="ChEBI" id="CHEBI:29034"/>
    </ligand>
</feature>
<evidence type="ECO:0000256" key="1">
    <source>
        <dbReference type="ARBA" id="ARBA00012864"/>
    </source>
</evidence>